<feature type="region of interest" description="Disordered" evidence="1">
    <location>
        <begin position="124"/>
        <end position="152"/>
    </location>
</feature>
<gene>
    <name evidence="2" type="ORF">K7X08_012583</name>
</gene>
<feature type="compositionally biased region" description="Basic and acidic residues" evidence="1">
    <location>
        <begin position="133"/>
        <end position="143"/>
    </location>
</feature>
<comment type="caution">
    <text evidence="2">The sequence shown here is derived from an EMBL/GenBank/DDBJ whole genome shotgun (WGS) entry which is preliminary data.</text>
</comment>
<protein>
    <submittedName>
        <fullName evidence="2">Uncharacterized protein</fullName>
    </submittedName>
</protein>
<proteinExistence type="predicted"/>
<keyword evidence="3" id="KW-1185">Reference proteome</keyword>
<accession>A0A9Q1LED0</accession>
<evidence type="ECO:0000256" key="1">
    <source>
        <dbReference type="SAM" id="MobiDB-lite"/>
    </source>
</evidence>
<dbReference type="AlphaFoldDB" id="A0A9Q1LED0"/>
<sequence>MTEKNVSKANDLSDEDTQHAWKAPSKLEEEDTQSEDIGGIGTSRSGKSVQVEHEGLQQRVEKVDESLMAIVTYVEGEQLRRSEKAPRPAVVVDVPRPNAQVEKTTDVAPVPIVEVEAKGVPAQVDEDVVPTGEAEKAKDKPAKVVENVSESSQADVEFDSEITLMGVVAQINDSRNN</sequence>
<dbReference type="EMBL" id="JAJAGQ010000020">
    <property type="protein sequence ID" value="KAJ8532660.1"/>
    <property type="molecule type" value="Genomic_DNA"/>
</dbReference>
<name>A0A9Q1LED0_9SOLA</name>
<evidence type="ECO:0000313" key="3">
    <source>
        <dbReference type="Proteomes" id="UP001152561"/>
    </source>
</evidence>
<organism evidence="2 3">
    <name type="scientific">Anisodus acutangulus</name>
    <dbReference type="NCBI Taxonomy" id="402998"/>
    <lineage>
        <taxon>Eukaryota</taxon>
        <taxon>Viridiplantae</taxon>
        <taxon>Streptophyta</taxon>
        <taxon>Embryophyta</taxon>
        <taxon>Tracheophyta</taxon>
        <taxon>Spermatophyta</taxon>
        <taxon>Magnoliopsida</taxon>
        <taxon>eudicotyledons</taxon>
        <taxon>Gunneridae</taxon>
        <taxon>Pentapetalae</taxon>
        <taxon>asterids</taxon>
        <taxon>lamiids</taxon>
        <taxon>Solanales</taxon>
        <taxon>Solanaceae</taxon>
        <taxon>Solanoideae</taxon>
        <taxon>Hyoscyameae</taxon>
        <taxon>Anisodus</taxon>
    </lineage>
</organism>
<dbReference type="Proteomes" id="UP001152561">
    <property type="component" value="Unassembled WGS sequence"/>
</dbReference>
<reference evidence="3" key="1">
    <citation type="journal article" date="2023" name="Proc. Natl. Acad. Sci. U.S.A.">
        <title>Genomic and structural basis for evolution of tropane alkaloid biosynthesis.</title>
        <authorList>
            <person name="Wanga Y.-J."/>
            <person name="Taina T."/>
            <person name="Yua J.-Y."/>
            <person name="Lia J."/>
            <person name="Xua B."/>
            <person name="Chenc J."/>
            <person name="D'Auriad J.C."/>
            <person name="Huanga J.-P."/>
            <person name="Huanga S.-X."/>
        </authorList>
    </citation>
    <scope>NUCLEOTIDE SEQUENCE [LARGE SCALE GENOMIC DNA]</scope>
    <source>
        <strain evidence="3">cv. KIB-2019</strain>
    </source>
</reference>
<evidence type="ECO:0000313" key="2">
    <source>
        <dbReference type="EMBL" id="KAJ8532660.1"/>
    </source>
</evidence>
<feature type="region of interest" description="Disordered" evidence="1">
    <location>
        <begin position="1"/>
        <end position="56"/>
    </location>
</feature>